<protein>
    <recommendedName>
        <fullName evidence="3">DUF4154 domain-containing protein</fullName>
    </recommendedName>
</protein>
<evidence type="ECO:0000313" key="2">
    <source>
        <dbReference type="Proteomes" id="UP000242501"/>
    </source>
</evidence>
<dbReference type="Proteomes" id="UP000242501">
    <property type="component" value="Unassembled WGS sequence"/>
</dbReference>
<sequence length="153" mass="17791">MLSQLATAGYTHNPYSLTLAILSYTKWNSQKPLFCVLEDRDVALVFQQEIQHKKYSFNVKSISERDLNNNSCDIIFFSQNISFAQQNNIIKNSFRPFMLSFTMNSTECEGLIIFCLYKRKDQYTFNLNLDSLSRSKLHIDPRVLLLAKNMEGI</sequence>
<name>A0A1G6GI25_9GAMM</name>
<dbReference type="AlphaFoldDB" id="A0A1G6GI25"/>
<organism evidence="1 2">
    <name type="scientific">Acinetobacter boissieri</name>
    <dbReference type="NCBI Taxonomy" id="1219383"/>
    <lineage>
        <taxon>Bacteria</taxon>
        <taxon>Pseudomonadati</taxon>
        <taxon>Pseudomonadota</taxon>
        <taxon>Gammaproteobacteria</taxon>
        <taxon>Moraxellales</taxon>
        <taxon>Moraxellaceae</taxon>
        <taxon>Acinetobacter</taxon>
    </lineage>
</organism>
<proteinExistence type="predicted"/>
<dbReference type="EMBL" id="FMYL01000001">
    <property type="protein sequence ID" value="SDB80816.1"/>
    <property type="molecule type" value="Genomic_DNA"/>
</dbReference>
<gene>
    <name evidence="1" type="ORF">SAMN05421733_1011</name>
</gene>
<keyword evidence="2" id="KW-1185">Reference proteome</keyword>
<accession>A0A1G6GI25</accession>
<dbReference type="InterPro" id="IPR025293">
    <property type="entry name" value="YfiR/HmsC-like"/>
</dbReference>
<dbReference type="RefSeq" id="WP_425283440.1">
    <property type="nucleotide sequence ID" value="NZ_FMYL01000001.1"/>
</dbReference>
<evidence type="ECO:0008006" key="3">
    <source>
        <dbReference type="Google" id="ProtNLM"/>
    </source>
</evidence>
<dbReference type="Pfam" id="PF13689">
    <property type="entry name" value="DUF4154"/>
    <property type="match status" value="1"/>
</dbReference>
<evidence type="ECO:0000313" key="1">
    <source>
        <dbReference type="EMBL" id="SDB80816.1"/>
    </source>
</evidence>
<dbReference type="STRING" id="1219383.SAMN05421733_1011"/>
<reference evidence="2" key="1">
    <citation type="submission" date="2016-09" db="EMBL/GenBank/DDBJ databases">
        <authorList>
            <person name="Varghese N."/>
            <person name="Submissions S."/>
        </authorList>
    </citation>
    <scope>NUCLEOTIDE SEQUENCE [LARGE SCALE GENOMIC DNA]</scope>
    <source>
        <strain evidence="2">ANC 4422</strain>
    </source>
</reference>